<dbReference type="Proteomes" id="UP000219042">
    <property type="component" value="Unassembled WGS sequence"/>
</dbReference>
<evidence type="ECO:0000313" key="1">
    <source>
        <dbReference type="EMBL" id="SNX45788.1"/>
    </source>
</evidence>
<reference evidence="2" key="1">
    <citation type="submission" date="2016-09" db="EMBL/GenBank/DDBJ databases">
        <authorList>
            <person name="Varghese N."/>
            <person name="Submissions S."/>
        </authorList>
    </citation>
    <scope>NUCLEOTIDE SEQUENCE [LARGE SCALE GENOMIC DNA]</scope>
    <source>
        <strain evidence="2">ANC 4466</strain>
    </source>
</reference>
<gene>
    <name evidence="1" type="ORF">SAMN05421731_10623</name>
</gene>
<dbReference type="RefSeq" id="WP_097079552.1">
    <property type="nucleotide sequence ID" value="NZ_BAABHT010000003.1"/>
</dbReference>
<organism evidence="1 2">
    <name type="scientific">Acinetobacter puyangensis</name>
    <dbReference type="NCBI Taxonomy" id="1096779"/>
    <lineage>
        <taxon>Bacteria</taxon>
        <taxon>Pseudomonadati</taxon>
        <taxon>Pseudomonadota</taxon>
        <taxon>Gammaproteobacteria</taxon>
        <taxon>Moraxellales</taxon>
        <taxon>Moraxellaceae</taxon>
        <taxon>Acinetobacter</taxon>
    </lineage>
</organism>
<sequence length="74" mass="8064">MQKTLILSFIVFSISYGCSNKSSQNATLADESSVELKNIAPELQAWAGEYSGAIPYVPCFPFCPDCKARGVRLT</sequence>
<proteinExistence type="predicted"/>
<accession>A0A240EAN6</accession>
<keyword evidence="2" id="KW-1185">Reference proteome</keyword>
<protein>
    <submittedName>
        <fullName evidence="1">Uncharacterized protein</fullName>
    </submittedName>
</protein>
<dbReference type="OrthoDB" id="6705755at2"/>
<dbReference type="AlphaFoldDB" id="A0A240EAN6"/>
<evidence type="ECO:0000313" key="2">
    <source>
        <dbReference type="Proteomes" id="UP000219042"/>
    </source>
</evidence>
<dbReference type="PROSITE" id="PS51257">
    <property type="entry name" value="PROKAR_LIPOPROTEIN"/>
    <property type="match status" value="1"/>
</dbReference>
<dbReference type="EMBL" id="OANT01000006">
    <property type="protein sequence ID" value="SNX45788.1"/>
    <property type="molecule type" value="Genomic_DNA"/>
</dbReference>
<name>A0A240EAN6_9GAMM</name>